<accession>A0A2P6SCX3</accession>
<evidence type="ECO:0000313" key="2">
    <source>
        <dbReference type="Proteomes" id="UP000238479"/>
    </source>
</evidence>
<gene>
    <name evidence="1" type="ORF">RchiOBHm_Chr1g0337331</name>
</gene>
<name>A0A2P6SCX3_ROSCH</name>
<dbReference type="AlphaFoldDB" id="A0A2P6SCX3"/>
<dbReference type="Proteomes" id="UP000238479">
    <property type="component" value="Chromosome 1"/>
</dbReference>
<dbReference type="EMBL" id="PDCK01000039">
    <property type="protein sequence ID" value="PRQ56524.1"/>
    <property type="molecule type" value="Genomic_DNA"/>
</dbReference>
<organism evidence="1 2">
    <name type="scientific">Rosa chinensis</name>
    <name type="common">China rose</name>
    <dbReference type="NCBI Taxonomy" id="74649"/>
    <lineage>
        <taxon>Eukaryota</taxon>
        <taxon>Viridiplantae</taxon>
        <taxon>Streptophyta</taxon>
        <taxon>Embryophyta</taxon>
        <taxon>Tracheophyta</taxon>
        <taxon>Spermatophyta</taxon>
        <taxon>Magnoliopsida</taxon>
        <taxon>eudicotyledons</taxon>
        <taxon>Gunneridae</taxon>
        <taxon>Pentapetalae</taxon>
        <taxon>rosids</taxon>
        <taxon>fabids</taxon>
        <taxon>Rosales</taxon>
        <taxon>Rosaceae</taxon>
        <taxon>Rosoideae</taxon>
        <taxon>Rosoideae incertae sedis</taxon>
        <taxon>Rosa</taxon>
    </lineage>
</organism>
<evidence type="ECO:0000313" key="1">
    <source>
        <dbReference type="EMBL" id="PRQ56524.1"/>
    </source>
</evidence>
<comment type="caution">
    <text evidence="1">The sequence shown here is derived from an EMBL/GenBank/DDBJ whole genome shotgun (WGS) entry which is preliminary data.</text>
</comment>
<reference evidence="1 2" key="1">
    <citation type="journal article" date="2018" name="Nat. Genet.">
        <title>The Rosa genome provides new insights in the design of modern roses.</title>
        <authorList>
            <person name="Bendahmane M."/>
        </authorList>
    </citation>
    <scope>NUCLEOTIDE SEQUENCE [LARGE SCALE GENOMIC DNA]</scope>
    <source>
        <strain evidence="2">cv. Old Blush</strain>
    </source>
</reference>
<sequence>MDKFFSMEEFRFQLLAVERDFEKIMVLQTQNTMSSNAGTYSTNSSRSVKYGMSSTGMPSHAILSSQYTGLSTPLKEQSANVQLCRFHLPQPQSKHLQLLWKKIPT</sequence>
<keyword evidence="2" id="KW-1185">Reference proteome</keyword>
<dbReference type="Gramene" id="PRQ56524">
    <property type="protein sequence ID" value="PRQ56524"/>
    <property type="gene ID" value="RchiOBHm_Chr1g0337331"/>
</dbReference>
<protein>
    <submittedName>
        <fullName evidence="1">Uncharacterized protein</fullName>
    </submittedName>
</protein>
<proteinExistence type="predicted"/>